<protein>
    <submittedName>
        <fullName evidence="1">Uncharacterized protein</fullName>
    </submittedName>
</protein>
<dbReference type="AlphaFoldDB" id="A0A645C070"/>
<dbReference type="EMBL" id="VSSQ01023966">
    <property type="protein sequence ID" value="MPM71216.1"/>
    <property type="molecule type" value="Genomic_DNA"/>
</dbReference>
<reference evidence="1" key="1">
    <citation type="submission" date="2019-08" db="EMBL/GenBank/DDBJ databases">
        <authorList>
            <person name="Kucharzyk K."/>
            <person name="Murdoch R.W."/>
            <person name="Higgins S."/>
            <person name="Loffler F."/>
        </authorList>
    </citation>
    <scope>NUCLEOTIDE SEQUENCE</scope>
</reference>
<comment type="caution">
    <text evidence="1">The sequence shown here is derived from an EMBL/GenBank/DDBJ whole genome shotgun (WGS) entry which is preliminary data.</text>
</comment>
<name>A0A645C070_9ZZZZ</name>
<organism evidence="1">
    <name type="scientific">bioreactor metagenome</name>
    <dbReference type="NCBI Taxonomy" id="1076179"/>
    <lineage>
        <taxon>unclassified sequences</taxon>
        <taxon>metagenomes</taxon>
        <taxon>ecological metagenomes</taxon>
    </lineage>
</organism>
<gene>
    <name evidence="1" type="ORF">SDC9_118179</name>
</gene>
<accession>A0A645C070</accession>
<sequence length="151" mass="16198">MDETGTETDPPDYTAEEGSVALAKASSEDGKILRMDISWTATDCQITLTRPEGTVGGTAAETEPMTYVDAVDFMKSLSPATLGLKADSMADYSVYPMDGAAMVDGILCLRLQVYPPHEKDQANAIAGTYLLSGDKEHLYLLKDGKVKELAL</sequence>
<evidence type="ECO:0000313" key="1">
    <source>
        <dbReference type="EMBL" id="MPM71216.1"/>
    </source>
</evidence>
<proteinExistence type="predicted"/>